<accession>A0ACC1TBX6</accession>
<evidence type="ECO:0000313" key="1">
    <source>
        <dbReference type="EMBL" id="KAJ3557973.1"/>
    </source>
</evidence>
<organism evidence="1 2">
    <name type="scientific">Phlebia brevispora</name>
    <dbReference type="NCBI Taxonomy" id="194682"/>
    <lineage>
        <taxon>Eukaryota</taxon>
        <taxon>Fungi</taxon>
        <taxon>Dikarya</taxon>
        <taxon>Basidiomycota</taxon>
        <taxon>Agaricomycotina</taxon>
        <taxon>Agaricomycetes</taxon>
        <taxon>Polyporales</taxon>
        <taxon>Meruliaceae</taxon>
        <taxon>Phlebia</taxon>
    </lineage>
</organism>
<evidence type="ECO:0000313" key="2">
    <source>
        <dbReference type="Proteomes" id="UP001148662"/>
    </source>
</evidence>
<name>A0ACC1TBX6_9APHY</name>
<protein>
    <submittedName>
        <fullName evidence="1">Uncharacterized protein</fullName>
    </submittedName>
</protein>
<dbReference type="Proteomes" id="UP001148662">
    <property type="component" value="Unassembled WGS sequence"/>
</dbReference>
<dbReference type="EMBL" id="JANHOG010000118">
    <property type="protein sequence ID" value="KAJ3557973.1"/>
    <property type="molecule type" value="Genomic_DNA"/>
</dbReference>
<reference evidence="1" key="1">
    <citation type="submission" date="2022-07" db="EMBL/GenBank/DDBJ databases">
        <title>Genome Sequence of Phlebia brevispora.</title>
        <authorList>
            <person name="Buettner E."/>
        </authorList>
    </citation>
    <scope>NUCLEOTIDE SEQUENCE</scope>
    <source>
        <strain evidence="1">MPL23</strain>
    </source>
</reference>
<proteinExistence type="predicted"/>
<gene>
    <name evidence="1" type="ORF">NM688_g1183</name>
</gene>
<keyword evidence="2" id="KW-1185">Reference proteome</keyword>
<comment type="caution">
    <text evidence="1">The sequence shown here is derived from an EMBL/GenBank/DDBJ whole genome shotgun (WGS) entry which is preliminary data.</text>
</comment>
<sequence>MMLSPLILVVSLFAFVSAKPQARRAEMTLHEYIANIPSGFVDNGPADPNSVLDLRIALVQNNKDGIIEALNNITTLGHPSYGQHLTQEEAASFLAPTSETVSAVNAWLQNAGLNATATTSIGDWLRLNTTVSVANELLAANFSLFTHTETGEQSIRTLNYSIPANLAGHLDFVHPTISFPAISASQAAAATIVARAPNYAGFDPNACGANLVTPRCIQRLHGVPADMVPARQPPAPGVSIGVTGLNNQFANREDLVTFLQHYRPDIVAPQAKTFDLKSVNGGQNTQTLALAGSEANLDIQYTVGIATGVPTTFYSVGLNAASYYEDLVNYLQTQPVPGVLTTSYGGPEYAFSEQLANRLCTAYAALGTRGVSVIYSTGDDGVGRVDPATNQCHNNRFVPVFPASCPFVTAVGATSIQAVPHGVVGLYQEGAHYSGGGFSEYFDNTQSDWQAPAVQSYLRNIYPQYDGGKFRSVGRAFPDVSAVGTNIATDWRGAATMTSGTSASAPIFASMIALINAARAEAGKGPLGFLNRFLYENPGAFEDIRQGSNPGCNTPGFPALPGWDPVTGLGTPNFNALKAAAVARP</sequence>